<proteinExistence type="predicted"/>
<organism evidence="1 2">
    <name type="scientific">Jannaschia seosinensis</name>
    <dbReference type="NCBI Taxonomy" id="313367"/>
    <lineage>
        <taxon>Bacteria</taxon>
        <taxon>Pseudomonadati</taxon>
        <taxon>Pseudomonadota</taxon>
        <taxon>Alphaproteobacteria</taxon>
        <taxon>Rhodobacterales</taxon>
        <taxon>Roseobacteraceae</taxon>
        <taxon>Jannaschia</taxon>
    </lineage>
</organism>
<dbReference type="RefSeq" id="WP_245624910.1">
    <property type="nucleotide sequence ID" value="NZ_CYPR01000204.1"/>
</dbReference>
<evidence type="ECO:0000313" key="2">
    <source>
        <dbReference type="Proteomes" id="UP000049455"/>
    </source>
</evidence>
<name>A0A0M7BG40_9RHOB</name>
<dbReference type="Proteomes" id="UP000049455">
    <property type="component" value="Unassembled WGS sequence"/>
</dbReference>
<evidence type="ECO:0000313" key="1">
    <source>
        <dbReference type="EMBL" id="CUH40355.1"/>
    </source>
</evidence>
<reference evidence="1 2" key="1">
    <citation type="submission" date="2015-09" db="EMBL/GenBank/DDBJ databases">
        <authorList>
            <person name="Jackson K.R."/>
            <person name="Lunt B.L."/>
            <person name="Fisher J.N.B."/>
            <person name="Gardner A.V."/>
            <person name="Bailey M.E."/>
            <person name="Deus L.M."/>
            <person name="Earl A.S."/>
            <person name="Gibby P.D."/>
            <person name="Hartmann K.A."/>
            <person name="Liu J.E."/>
            <person name="Manci A.M."/>
            <person name="Nielsen D.A."/>
            <person name="Solomon M.B."/>
            <person name="Breakwell D.P."/>
            <person name="Burnett S.H."/>
            <person name="Grose J.H."/>
        </authorList>
    </citation>
    <scope>NUCLEOTIDE SEQUENCE [LARGE SCALE GENOMIC DNA]</scope>
    <source>
        <strain evidence="1 2">CECT 7799</strain>
    </source>
</reference>
<dbReference type="EMBL" id="CYPR01000204">
    <property type="protein sequence ID" value="CUH40355.1"/>
    <property type="molecule type" value="Genomic_DNA"/>
</dbReference>
<sequence>MSALMTLRMRPHHVLCSIGFEGEGYDDAFIANMGNLVYGTLRAPGGRETPIEITGEADAICAPCPSRRGLGCEKDPQIQELDAAHADILGIAVGDTLSWGECLERVRDRVVPKDLARICAGCMWLPMGMCERKVAAFRKVADDAAALGCVDKTPCP</sequence>
<dbReference type="Pfam" id="PF06935">
    <property type="entry name" value="DUF1284"/>
    <property type="match status" value="1"/>
</dbReference>
<gene>
    <name evidence="1" type="ORF">JSE7799_03087</name>
</gene>
<evidence type="ECO:0008006" key="3">
    <source>
        <dbReference type="Google" id="ProtNLM"/>
    </source>
</evidence>
<dbReference type="STRING" id="313367.JSE7799_03087"/>
<dbReference type="InterPro" id="IPR009702">
    <property type="entry name" value="DUF1284"/>
</dbReference>
<protein>
    <recommendedName>
        <fullName evidence="3">DUF1284 domain-containing protein</fullName>
    </recommendedName>
</protein>
<keyword evidence="2" id="KW-1185">Reference proteome</keyword>
<dbReference type="AlphaFoldDB" id="A0A0M7BG40"/>
<accession>A0A0M7BG40</accession>